<dbReference type="SUPFAM" id="SSF56300">
    <property type="entry name" value="Metallo-dependent phosphatases"/>
    <property type="match status" value="1"/>
</dbReference>
<dbReference type="GO" id="GO:0004035">
    <property type="term" value="F:alkaline phosphatase activity"/>
    <property type="evidence" value="ECO:0007669"/>
    <property type="project" value="UniProtKB-EC"/>
</dbReference>
<protein>
    <submittedName>
        <fullName evidence="3">Alkaline phosphatase D</fullName>
        <ecNumber evidence="3">3.1.3.1</ecNumber>
    </submittedName>
</protein>
<keyword evidence="4" id="KW-1185">Reference proteome</keyword>
<dbReference type="AlphaFoldDB" id="A0AAU9CRW2"/>
<organism evidence="3 4">
    <name type="scientific">Methylomarinovum caldicuralii</name>
    <dbReference type="NCBI Taxonomy" id="438856"/>
    <lineage>
        <taxon>Bacteria</taxon>
        <taxon>Pseudomonadati</taxon>
        <taxon>Pseudomonadota</taxon>
        <taxon>Gammaproteobacteria</taxon>
        <taxon>Methylococcales</taxon>
        <taxon>Methylothermaceae</taxon>
        <taxon>Methylomarinovum</taxon>
    </lineage>
</organism>
<dbReference type="Gene3D" id="2.60.40.380">
    <property type="entry name" value="Purple acid phosphatase-like, N-terminal"/>
    <property type="match status" value="1"/>
</dbReference>
<dbReference type="PANTHER" id="PTHR43606:SF1">
    <property type="entry name" value="PHOD-LIKE PHOSPHATASE METALLOPHOSPHATASE DOMAIN-CONTAINING PROTEIN"/>
    <property type="match status" value="1"/>
</dbReference>
<proteinExistence type="predicted"/>
<dbReference type="EC" id="3.1.3.1" evidence="3"/>
<name>A0AAU9CRW2_9GAMM</name>
<dbReference type="CDD" id="cd07389">
    <property type="entry name" value="MPP_PhoD"/>
    <property type="match status" value="1"/>
</dbReference>
<keyword evidence="1" id="KW-0732">Signal</keyword>
<dbReference type="Gene3D" id="3.60.21.70">
    <property type="entry name" value="PhoD-like phosphatase"/>
    <property type="match status" value="1"/>
</dbReference>
<dbReference type="InterPro" id="IPR038607">
    <property type="entry name" value="PhoD-like_sf"/>
</dbReference>
<dbReference type="KEGG" id="mcau:MIT9_P0206"/>
<dbReference type="RefSeq" id="WP_317705597.1">
    <property type="nucleotide sequence ID" value="NZ_AP024714.1"/>
</dbReference>
<feature type="domain" description="PhoD-like phosphatase metallophosphatase" evidence="2">
    <location>
        <begin position="160"/>
        <end position="479"/>
    </location>
</feature>
<evidence type="ECO:0000256" key="1">
    <source>
        <dbReference type="SAM" id="SignalP"/>
    </source>
</evidence>
<dbReference type="Proteomes" id="UP001321825">
    <property type="component" value="Chromosome"/>
</dbReference>
<keyword evidence="3" id="KW-0378">Hydrolase</keyword>
<dbReference type="InterPro" id="IPR018946">
    <property type="entry name" value="PhoD-like_MPP"/>
</dbReference>
<evidence type="ECO:0000313" key="4">
    <source>
        <dbReference type="Proteomes" id="UP001321825"/>
    </source>
</evidence>
<sequence length="504" mass="57261">MKRLISIVVVGMIAMLFDCGALSYADTVQDLSNVSNTTTVLPVTHGVTVGDVTASSVVIWSRTDAEGFMNVRLIGPRGRIKTVRVESARDYAGKLVFNRLRPDTRYRYQVWFSKRRFGGNPASGARGEFRTAPESMTAKPVTFAWGGDVGGQNVCRDALLGYPLFRTIDAMEPDFFVGLGDMIYADGICEEQGRYGNAQIAGDFDRSATLEDYWGHWKYNRGDENFRELLAHTPYVAIWDDHEVVNDFGPLHDTRDTPPYTPGVHLLPMGLKAFLDYNPIVEDPRTPKRLYRSIRWGKHLELIVLDTRQYRDANSQPDNARFPKTMLGREQLTWLKETLQKSDATWKVIVSSVPLSIPTGFPPENGRDGWANFDQDTGFEQELLQLVNFLHDRDIRNVVFITTDVHFAEVFRYRPFVQDQDFEIYEFVSGPLNAGLFPNRDFDGTLGTERLFFFGPESASEVTSYEEALEWFNFGLIRIDEDGRLHASIVSQEGPVYQKALEPR</sequence>
<dbReference type="Pfam" id="PF09423">
    <property type="entry name" value="PhoD"/>
    <property type="match status" value="1"/>
</dbReference>
<dbReference type="InterPro" id="IPR029052">
    <property type="entry name" value="Metallo-depent_PP-like"/>
</dbReference>
<dbReference type="EMBL" id="AP024714">
    <property type="protein sequence ID" value="BCX80632.1"/>
    <property type="molecule type" value="Genomic_DNA"/>
</dbReference>
<dbReference type="InterPro" id="IPR052900">
    <property type="entry name" value="Phospholipid_Metab_Enz"/>
</dbReference>
<feature type="chain" id="PRO_5043571939" evidence="1">
    <location>
        <begin position="26"/>
        <end position="504"/>
    </location>
</feature>
<gene>
    <name evidence="3" type="ORF">MIT9_P0206</name>
</gene>
<reference evidence="4" key="1">
    <citation type="journal article" date="2024" name="Int. J. Syst. Evol. Microbiol.">
        <title>Methylomarinovum tepidoasis sp. nov., a moderately thermophilic methanotroph of the family Methylothermaceae isolated from a deep-sea hydrothermal field.</title>
        <authorList>
            <person name="Hirayama H."/>
            <person name="Takaki Y."/>
            <person name="Abe M."/>
            <person name="Miyazaki M."/>
            <person name="Uematsu K."/>
            <person name="Matsui Y."/>
            <person name="Takai K."/>
        </authorList>
    </citation>
    <scope>NUCLEOTIDE SEQUENCE [LARGE SCALE GENOMIC DNA]</scope>
    <source>
        <strain evidence="4">IT-9</strain>
    </source>
</reference>
<evidence type="ECO:0000313" key="3">
    <source>
        <dbReference type="EMBL" id="BCX80632.1"/>
    </source>
</evidence>
<evidence type="ECO:0000259" key="2">
    <source>
        <dbReference type="Pfam" id="PF09423"/>
    </source>
</evidence>
<accession>A0AAU9CRW2</accession>
<dbReference type="PANTHER" id="PTHR43606">
    <property type="entry name" value="PHOSPHATASE, PUTATIVE (AFU_ORTHOLOGUE AFUA_6G08710)-RELATED"/>
    <property type="match status" value="1"/>
</dbReference>
<feature type="signal peptide" evidence="1">
    <location>
        <begin position="1"/>
        <end position="25"/>
    </location>
</feature>